<organism evidence="1 2">
    <name type="scientific">Chitinophaga varians</name>
    <dbReference type="NCBI Taxonomy" id="2202339"/>
    <lineage>
        <taxon>Bacteria</taxon>
        <taxon>Pseudomonadati</taxon>
        <taxon>Bacteroidota</taxon>
        <taxon>Chitinophagia</taxon>
        <taxon>Chitinophagales</taxon>
        <taxon>Chitinophagaceae</taxon>
        <taxon>Chitinophaga</taxon>
    </lineage>
</organism>
<name>A0A847RYL6_9BACT</name>
<dbReference type="EMBL" id="JABAIA010000003">
    <property type="protein sequence ID" value="NLR67876.1"/>
    <property type="molecule type" value="Genomic_DNA"/>
</dbReference>
<accession>A0A847RYL6</accession>
<gene>
    <name evidence="1" type="ORF">HGH92_26465</name>
</gene>
<dbReference type="RefSeq" id="WP_168873817.1">
    <property type="nucleotide sequence ID" value="NZ_JABAIA010000003.1"/>
</dbReference>
<proteinExistence type="predicted"/>
<comment type="caution">
    <text evidence="1">The sequence shown here is derived from an EMBL/GenBank/DDBJ whole genome shotgun (WGS) entry which is preliminary data.</text>
</comment>
<sequence length="143" mass="16958">MARDRAFSKAEIRMFSIVNGTVGRGDYFKAYLLQGSFEQVDHNLFKKGNKELIQLNNNNGIWQYENKMLPEDRGSFTQFVANRMDLRKEISTKFDPVLYTLAAILVWKFHRDYQGEKKRIYSKVKKKLKRINEKSEQNQGKKR</sequence>
<reference evidence="1 2" key="1">
    <citation type="submission" date="2020-04" db="EMBL/GenBank/DDBJ databases">
        <authorList>
            <person name="Yin C."/>
        </authorList>
    </citation>
    <scope>NUCLEOTIDE SEQUENCE [LARGE SCALE GENOMIC DNA]</scope>
    <source>
        <strain evidence="1 2">Ae27</strain>
    </source>
</reference>
<dbReference type="Proteomes" id="UP000570474">
    <property type="component" value="Unassembled WGS sequence"/>
</dbReference>
<protein>
    <submittedName>
        <fullName evidence="1">Uncharacterized protein</fullName>
    </submittedName>
</protein>
<dbReference type="AlphaFoldDB" id="A0A847RYL6"/>
<evidence type="ECO:0000313" key="2">
    <source>
        <dbReference type="Proteomes" id="UP000570474"/>
    </source>
</evidence>
<keyword evidence="2" id="KW-1185">Reference proteome</keyword>
<evidence type="ECO:0000313" key="1">
    <source>
        <dbReference type="EMBL" id="NLR67876.1"/>
    </source>
</evidence>